<dbReference type="AlphaFoldDB" id="A0A9N9RL75"/>
<evidence type="ECO:0000313" key="2">
    <source>
        <dbReference type="EMBL" id="CAG9798836.1"/>
    </source>
</evidence>
<dbReference type="EMBL" id="OU895877">
    <property type="protein sequence ID" value="CAG9798836.1"/>
    <property type="molecule type" value="Genomic_DNA"/>
</dbReference>
<evidence type="ECO:0008006" key="4">
    <source>
        <dbReference type="Google" id="ProtNLM"/>
    </source>
</evidence>
<protein>
    <recommendedName>
        <fullName evidence="4">Regulatory protein zeste</fullName>
    </recommendedName>
</protein>
<feature type="compositionally biased region" description="Polar residues" evidence="1">
    <location>
        <begin position="46"/>
        <end position="60"/>
    </location>
</feature>
<sequence>MSDQKTATKASFSAEDSEVLATAIKKHAKGLASINKETWKKIASDFNASQTGGPKTQKQLANKHKNDKASIKKVLSLNVREMKKTGGGTANLISEENRDLYNFDNRQIEGLINSVDDDSPDIKVDDPMGHPSTSGVKTEIDQKNRKRKMSESGGSDYFELKKRHLSVMTSYYEKKTAFIDLKINQIMKKTTQLKKKIIEDSETSSLSE</sequence>
<evidence type="ECO:0000313" key="3">
    <source>
        <dbReference type="Proteomes" id="UP001153620"/>
    </source>
</evidence>
<reference evidence="2" key="1">
    <citation type="submission" date="2022-01" db="EMBL/GenBank/DDBJ databases">
        <authorList>
            <person name="King R."/>
        </authorList>
    </citation>
    <scope>NUCLEOTIDE SEQUENCE</scope>
</reference>
<feature type="region of interest" description="Disordered" evidence="1">
    <location>
        <begin position="45"/>
        <end position="68"/>
    </location>
</feature>
<reference evidence="2" key="2">
    <citation type="submission" date="2022-10" db="EMBL/GenBank/DDBJ databases">
        <authorList>
            <consortium name="ENA_rothamsted_submissions"/>
            <consortium name="culmorum"/>
            <person name="King R."/>
        </authorList>
    </citation>
    <scope>NUCLEOTIDE SEQUENCE</scope>
</reference>
<evidence type="ECO:0000256" key="1">
    <source>
        <dbReference type="SAM" id="MobiDB-lite"/>
    </source>
</evidence>
<keyword evidence="3" id="KW-1185">Reference proteome</keyword>
<organism evidence="2 3">
    <name type="scientific">Chironomus riparius</name>
    <dbReference type="NCBI Taxonomy" id="315576"/>
    <lineage>
        <taxon>Eukaryota</taxon>
        <taxon>Metazoa</taxon>
        <taxon>Ecdysozoa</taxon>
        <taxon>Arthropoda</taxon>
        <taxon>Hexapoda</taxon>
        <taxon>Insecta</taxon>
        <taxon>Pterygota</taxon>
        <taxon>Neoptera</taxon>
        <taxon>Endopterygota</taxon>
        <taxon>Diptera</taxon>
        <taxon>Nematocera</taxon>
        <taxon>Chironomoidea</taxon>
        <taxon>Chironomidae</taxon>
        <taxon>Chironominae</taxon>
        <taxon>Chironomus</taxon>
    </lineage>
</organism>
<feature type="region of interest" description="Disordered" evidence="1">
    <location>
        <begin position="115"/>
        <end position="155"/>
    </location>
</feature>
<name>A0A9N9RL75_9DIPT</name>
<dbReference type="Proteomes" id="UP001153620">
    <property type="component" value="Chromosome 1"/>
</dbReference>
<proteinExistence type="predicted"/>
<accession>A0A9N9RL75</accession>
<gene>
    <name evidence="2" type="ORF">CHIRRI_LOCUS1812</name>
</gene>